<proteinExistence type="predicted"/>
<gene>
    <name evidence="2" type="ORF">G1C98_1100</name>
</gene>
<dbReference type="AlphaFoldDB" id="A0A7Y0HVZ7"/>
<feature type="transmembrane region" description="Helical" evidence="1">
    <location>
        <begin position="278"/>
        <end position="297"/>
    </location>
</feature>
<feature type="transmembrane region" description="Helical" evidence="1">
    <location>
        <begin position="247"/>
        <end position="266"/>
    </location>
</feature>
<organism evidence="2 3">
    <name type="scientific">Bifidobacterium erythrocebi</name>
    <dbReference type="NCBI Taxonomy" id="2675325"/>
    <lineage>
        <taxon>Bacteria</taxon>
        <taxon>Bacillati</taxon>
        <taxon>Actinomycetota</taxon>
        <taxon>Actinomycetes</taxon>
        <taxon>Bifidobacteriales</taxon>
        <taxon>Bifidobacteriaceae</taxon>
        <taxon>Bifidobacterium</taxon>
    </lineage>
</organism>
<feature type="transmembrane region" description="Helical" evidence="1">
    <location>
        <begin position="45"/>
        <end position="67"/>
    </location>
</feature>
<evidence type="ECO:0000313" key="2">
    <source>
        <dbReference type="EMBL" id="NMM96364.1"/>
    </source>
</evidence>
<accession>A0A7Y0HVZ7</accession>
<comment type="caution">
    <text evidence="2">The sequence shown here is derived from an EMBL/GenBank/DDBJ whole genome shotgun (WGS) entry which is preliminary data.</text>
</comment>
<feature type="transmembrane region" description="Helical" evidence="1">
    <location>
        <begin position="12"/>
        <end position="39"/>
    </location>
</feature>
<dbReference type="EMBL" id="JAAIIF010000008">
    <property type="protein sequence ID" value="NMM96364.1"/>
    <property type="molecule type" value="Genomic_DNA"/>
</dbReference>
<evidence type="ECO:0000313" key="3">
    <source>
        <dbReference type="Proteomes" id="UP000529710"/>
    </source>
</evidence>
<keyword evidence="1" id="KW-0812">Transmembrane</keyword>
<dbReference type="RefSeq" id="WP_169080049.1">
    <property type="nucleotide sequence ID" value="NZ_JAAIIF010000008.1"/>
</dbReference>
<sequence>MRQGSHQRAETGGLISFIICAAVGAIAMNIYLTYASAIWQLMLRRFIVCSGIAAACAVISFLVGYLSHSRSMNLKHGWLVMVRRLFESLALSAVYASTIFLTSFALLSIVNEVMGPKVFVGYMAAICATISGVVGYMTFVQARMMNAKTLASLLPFFIISGVCVAGMTTDDPYWYHNNFSQLGDRTTFAATMFNSTLMLGGLCIIIISYFAISELVTTERLTRLRHDRTADDPNHGYGIPHYRLRTTILSVMLTLSGIAFIGIGAFRYTPHPILHNVFARGLPVLMLILFLLLPWIAPRLSRTVMVISDLMLLVCAAFGIDWLMGNVTLTNVEALACMVYLGWFIVFSRQIAALEADRIALQLAQAQIQPAASEQLKQLESRLASDR</sequence>
<keyword evidence="3" id="KW-1185">Reference proteome</keyword>
<evidence type="ECO:0000256" key="1">
    <source>
        <dbReference type="SAM" id="Phobius"/>
    </source>
</evidence>
<reference evidence="2 3" key="1">
    <citation type="submission" date="2020-02" db="EMBL/GenBank/DDBJ databases">
        <title>Characterization of phylogenetic diversity of novel bifidobacterial species isolated in Czech ZOOs.</title>
        <authorList>
            <person name="Lugli G.A."/>
            <person name="Vera N.B."/>
            <person name="Ventura M."/>
        </authorList>
    </citation>
    <scope>NUCLEOTIDE SEQUENCE [LARGE SCALE GENOMIC DNA]</scope>
    <source>
        <strain evidence="2 3">DSM 109960</strain>
    </source>
</reference>
<dbReference type="Proteomes" id="UP000529710">
    <property type="component" value="Unassembled WGS sequence"/>
</dbReference>
<feature type="transmembrane region" description="Helical" evidence="1">
    <location>
        <begin position="119"/>
        <end position="138"/>
    </location>
</feature>
<feature type="transmembrane region" description="Helical" evidence="1">
    <location>
        <begin position="329"/>
        <end position="348"/>
    </location>
</feature>
<keyword evidence="1" id="KW-0472">Membrane</keyword>
<keyword evidence="1" id="KW-1133">Transmembrane helix</keyword>
<protein>
    <submittedName>
        <fullName evidence="2">ABC transporter permease</fullName>
    </submittedName>
</protein>
<name>A0A7Y0HVZ7_9BIFI</name>
<feature type="transmembrane region" description="Helical" evidence="1">
    <location>
        <begin position="188"/>
        <end position="212"/>
    </location>
</feature>
<feature type="transmembrane region" description="Helical" evidence="1">
    <location>
        <begin position="88"/>
        <end position="107"/>
    </location>
</feature>
<feature type="transmembrane region" description="Helical" evidence="1">
    <location>
        <begin position="150"/>
        <end position="168"/>
    </location>
</feature>
<feature type="transmembrane region" description="Helical" evidence="1">
    <location>
        <begin position="304"/>
        <end position="323"/>
    </location>
</feature>